<dbReference type="OrthoDB" id="2374335at2759"/>
<evidence type="ECO:0000259" key="3">
    <source>
        <dbReference type="Pfam" id="PF19435"/>
    </source>
</evidence>
<keyword evidence="2" id="KW-0539">Nucleus</keyword>
<sequence>MVLALIIDGNLSLLRPHEIFSQNYFSICQSLAKCLLRTLCQHAVDDSVIIVKPANSTQDNRLLVFSHDLTSLLSSIDELERPDPFAPQEFENLLQWTLSEFLKYWGHSTPIKILVFTDGGATFFNSALSMSDQVPTVQHEWLRVSLTFVSLSDDQISQDLLCAHHRFWSQSPHIVPLNCHKQPVGASLDDVLSESVTVVIRECGGLGTVQPDVIVRCGHMQSTAKLIPVLPVDTTDSSPAPSSFSVEIFGFLHISDLSNPPVASRHHVNSVSDNDRTAFLPLLLTSMQETKTVAMCSIYATEQATDARSKQDVTDRLVWRHGFLHQFDAKSSVLLLSVFDKSCTGLPWLGQFKHLAPVEDFAGVQLYDDREGSSPFPVLVPDRLSYGSISDSASVGRPQCFDSTFRYVSWVSSASLIADVNKVLRLGRRLPEKSTLFFKELTKVRSAALAYGCPDLLEQIGNLTQAAHVVDTSQAVQTHLSTMRRLLTEPTTDANL</sequence>
<dbReference type="InterPro" id="IPR046471">
    <property type="entry name" value="IntS14_C"/>
</dbReference>
<keyword evidence="6" id="KW-1185">Reference proteome</keyword>
<proteinExistence type="predicted"/>
<dbReference type="EMBL" id="JTDF01001048">
    <property type="protein sequence ID" value="KAF8570570.1"/>
    <property type="molecule type" value="Genomic_DNA"/>
</dbReference>
<comment type="subcellular location">
    <subcellularLocation>
        <location evidence="1">Nucleus</location>
    </subcellularLocation>
</comment>
<feature type="domain" description="Integrator complex subunit 14 beta-barrel" evidence="3">
    <location>
        <begin position="214"/>
        <end position="277"/>
    </location>
</feature>
<name>A0A8T0DSI8_9TREM</name>
<dbReference type="PANTHER" id="PTHR13532">
    <property type="match status" value="1"/>
</dbReference>
<organism evidence="5 6">
    <name type="scientific">Paragonimus westermani</name>
    <dbReference type="NCBI Taxonomy" id="34504"/>
    <lineage>
        <taxon>Eukaryota</taxon>
        <taxon>Metazoa</taxon>
        <taxon>Spiralia</taxon>
        <taxon>Lophotrochozoa</taxon>
        <taxon>Platyhelminthes</taxon>
        <taxon>Trematoda</taxon>
        <taxon>Digenea</taxon>
        <taxon>Plagiorchiida</taxon>
        <taxon>Troglotremata</taxon>
        <taxon>Troglotrematidae</taxon>
        <taxon>Paragonimus</taxon>
    </lineage>
</organism>
<dbReference type="GO" id="GO:0032039">
    <property type="term" value="C:integrator complex"/>
    <property type="evidence" value="ECO:0007669"/>
    <property type="project" value="InterPro"/>
</dbReference>
<dbReference type="AlphaFoldDB" id="A0A8T0DSI8"/>
<evidence type="ECO:0000256" key="2">
    <source>
        <dbReference type="ARBA" id="ARBA00023242"/>
    </source>
</evidence>
<dbReference type="InterPro" id="IPR045814">
    <property type="entry name" value="IntS14_b-barrel"/>
</dbReference>
<evidence type="ECO:0000313" key="6">
    <source>
        <dbReference type="Proteomes" id="UP000699462"/>
    </source>
</evidence>
<comment type="caution">
    <text evidence="5">The sequence shown here is derived from an EMBL/GenBank/DDBJ whole genome shotgun (WGS) entry which is preliminary data.</text>
</comment>
<reference evidence="5 6" key="1">
    <citation type="submission" date="2019-07" db="EMBL/GenBank/DDBJ databases">
        <title>Annotation for the trematode Paragonimus westermani.</title>
        <authorList>
            <person name="Choi Y.-J."/>
        </authorList>
    </citation>
    <scope>NUCLEOTIDE SEQUENCE [LARGE SCALE GENOMIC DNA]</scope>
    <source>
        <strain evidence="5">180907_Pwestermani</strain>
    </source>
</reference>
<evidence type="ECO:0008006" key="7">
    <source>
        <dbReference type="Google" id="ProtNLM"/>
    </source>
</evidence>
<feature type="domain" description="Integrator complex subunit 14 C-terminal" evidence="4">
    <location>
        <begin position="408"/>
        <end position="464"/>
    </location>
</feature>
<evidence type="ECO:0000259" key="4">
    <source>
        <dbReference type="Pfam" id="PF20504"/>
    </source>
</evidence>
<dbReference type="Pfam" id="PF20504">
    <property type="entry name" value="IntS14_C"/>
    <property type="match status" value="1"/>
</dbReference>
<dbReference type="GO" id="GO:0034472">
    <property type="term" value="P:snRNA 3'-end processing"/>
    <property type="evidence" value="ECO:0007669"/>
    <property type="project" value="TreeGrafter"/>
</dbReference>
<protein>
    <recommendedName>
        <fullName evidence="7">Integrator complex subunit 14</fullName>
    </recommendedName>
</protein>
<dbReference type="PANTHER" id="PTHR13532:SF3">
    <property type="entry name" value="INTEGRATOR COMPLEX SUBUNIT 14"/>
    <property type="match status" value="1"/>
</dbReference>
<dbReference type="InterPro" id="IPR039841">
    <property type="entry name" value="INTS14"/>
</dbReference>
<gene>
    <name evidence="5" type="ORF">P879_03660</name>
</gene>
<evidence type="ECO:0000313" key="5">
    <source>
        <dbReference type="EMBL" id="KAF8570570.1"/>
    </source>
</evidence>
<dbReference type="Pfam" id="PF19435">
    <property type="entry name" value="IntS14_b-barrel"/>
    <property type="match status" value="1"/>
</dbReference>
<dbReference type="Proteomes" id="UP000699462">
    <property type="component" value="Unassembled WGS sequence"/>
</dbReference>
<evidence type="ECO:0000256" key="1">
    <source>
        <dbReference type="ARBA" id="ARBA00004123"/>
    </source>
</evidence>
<accession>A0A8T0DSI8</accession>